<dbReference type="RefSeq" id="WP_184561758.1">
    <property type="nucleotide sequence ID" value="NZ_JACIEI010000001.1"/>
</dbReference>
<proteinExistence type="predicted"/>
<evidence type="ECO:0000313" key="2">
    <source>
        <dbReference type="Proteomes" id="UP000530268"/>
    </source>
</evidence>
<name>A0A7W6GYZ1_9RHOB</name>
<sequence length="85" mass="8262">MKKFLIAVPMIAALAACETPDRTLAATSLAGAAVGATVSGGGDKAKGAIVGGAAGLAAGALINRQNNGNCLYQRPNGTQYSAACP</sequence>
<protein>
    <recommendedName>
        <fullName evidence="3">17 kDa surface antigen</fullName>
    </recommendedName>
</protein>
<keyword evidence="2" id="KW-1185">Reference proteome</keyword>
<comment type="caution">
    <text evidence="1">The sequence shown here is derived from an EMBL/GenBank/DDBJ whole genome shotgun (WGS) entry which is preliminary data.</text>
</comment>
<evidence type="ECO:0008006" key="3">
    <source>
        <dbReference type="Google" id="ProtNLM"/>
    </source>
</evidence>
<accession>A0A7W6GYZ1</accession>
<dbReference type="EMBL" id="JACIEI010000001">
    <property type="protein sequence ID" value="MBB3992522.1"/>
    <property type="molecule type" value="Genomic_DNA"/>
</dbReference>
<reference evidence="1 2" key="1">
    <citation type="submission" date="2020-08" db="EMBL/GenBank/DDBJ databases">
        <title>Genomic Encyclopedia of Type Strains, Phase IV (KMG-IV): sequencing the most valuable type-strain genomes for metagenomic binning, comparative biology and taxonomic classification.</title>
        <authorList>
            <person name="Goeker M."/>
        </authorList>
    </citation>
    <scope>NUCLEOTIDE SEQUENCE [LARGE SCALE GENOMIC DNA]</scope>
    <source>
        <strain evidence="1 2">DSM 102234</strain>
    </source>
</reference>
<gene>
    <name evidence="1" type="ORF">GGR95_000141</name>
</gene>
<dbReference type="PROSITE" id="PS51257">
    <property type="entry name" value="PROKAR_LIPOPROTEIN"/>
    <property type="match status" value="1"/>
</dbReference>
<evidence type="ECO:0000313" key="1">
    <source>
        <dbReference type="EMBL" id="MBB3992522.1"/>
    </source>
</evidence>
<dbReference type="AlphaFoldDB" id="A0A7W6GYZ1"/>
<organism evidence="1 2">
    <name type="scientific">Sulfitobacter undariae</name>
    <dbReference type="NCBI Taxonomy" id="1563671"/>
    <lineage>
        <taxon>Bacteria</taxon>
        <taxon>Pseudomonadati</taxon>
        <taxon>Pseudomonadota</taxon>
        <taxon>Alphaproteobacteria</taxon>
        <taxon>Rhodobacterales</taxon>
        <taxon>Roseobacteraceae</taxon>
        <taxon>Sulfitobacter</taxon>
    </lineage>
</organism>
<dbReference type="Proteomes" id="UP000530268">
    <property type="component" value="Unassembled WGS sequence"/>
</dbReference>